<comment type="similarity">
    <text evidence="1">Belongs to the glycosyltransferase 2 family.</text>
</comment>
<evidence type="ECO:0000313" key="7">
    <source>
        <dbReference type="Proteomes" id="UP000466535"/>
    </source>
</evidence>
<keyword evidence="2" id="KW-0328">Glycosyltransferase</keyword>
<evidence type="ECO:0000256" key="3">
    <source>
        <dbReference type="ARBA" id="ARBA00022679"/>
    </source>
</evidence>
<evidence type="ECO:0000259" key="5">
    <source>
        <dbReference type="Pfam" id="PF00535"/>
    </source>
</evidence>
<dbReference type="PANTHER" id="PTHR43179:SF12">
    <property type="entry name" value="GALACTOFURANOSYLTRANSFERASE GLFT2"/>
    <property type="match status" value="1"/>
</dbReference>
<dbReference type="PANTHER" id="PTHR43179">
    <property type="entry name" value="RHAMNOSYLTRANSFERASE WBBL"/>
    <property type="match status" value="1"/>
</dbReference>
<accession>A0A6B0SXW4</accession>
<proteinExistence type="inferred from homology"/>
<dbReference type="Pfam" id="PF00535">
    <property type="entry name" value="Glycos_transf_2"/>
    <property type="match status" value="1"/>
</dbReference>
<feature type="region of interest" description="Disordered" evidence="4">
    <location>
        <begin position="268"/>
        <end position="299"/>
    </location>
</feature>
<protein>
    <submittedName>
        <fullName evidence="6">Glycosyltransferase</fullName>
    </submittedName>
</protein>
<feature type="compositionally biased region" description="Basic and acidic residues" evidence="4">
    <location>
        <begin position="268"/>
        <end position="278"/>
    </location>
</feature>
<dbReference type="EMBL" id="WUUT01000001">
    <property type="protein sequence ID" value="MXR50374.1"/>
    <property type="molecule type" value="Genomic_DNA"/>
</dbReference>
<feature type="domain" description="Glycosyltransferase 2-like" evidence="5">
    <location>
        <begin position="4"/>
        <end position="103"/>
    </location>
</feature>
<evidence type="ECO:0000256" key="2">
    <source>
        <dbReference type="ARBA" id="ARBA00022676"/>
    </source>
</evidence>
<dbReference type="InterPro" id="IPR001173">
    <property type="entry name" value="Glyco_trans_2-like"/>
</dbReference>
<organism evidence="6 7">
    <name type="scientific">Halovenus carboxidivorans</name>
    <dbReference type="NCBI Taxonomy" id="2692199"/>
    <lineage>
        <taxon>Archaea</taxon>
        <taxon>Methanobacteriati</taxon>
        <taxon>Methanobacteriota</taxon>
        <taxon>Stenosarchaea group</taxon>
        <taxon>Halobacteria</taxon>
        <taxon>Halobacteriales</taxon>
        <taxon>Haloarculaceae</taxon>
        <taxon>Halovenus</taxon>
    </lineage>
</organism>
<evidence type="ECO:0000256" key="1">
    <source>
        <dbReference type="ARBA" id="ARBA00006739"/>
    </source>
</evidence>
<reference evidence="6 7" key="1">
    <citation type="submission" date="2019-12" db="EMBL/GenBank/DDBJ databases">
        <title>Isolation and characterization of three novel carbon monoxide-oxidizing members of Halobacteria from salione crusts and soils.</title>
        <authorList>
            <person name="Myers M.R."/>
            <person name="King G.M."/>
        </authorList>
    </citation>
    <scope>NUCLEOTIDE SEQUENCE [LARGE SCALE GENOMIC DNA]</scope>
    <source>
        <strain evidence="6 7">WSH3</strain>
    </source>
</reference>
<dbReference type="RefSeq" id="WP_159762510.1">
    <property type="nucleotide sequence ID" value="NZ_WUUT01000001.1"/>
</dbReference>
<evidence type="ECO:0000313" key="6">
    <source>
        <dbReference type="EMBL" id="MXR50374.1"/>
    </source>
</evidence>
<gene>
    <name evidence="6" type="ORF">GRX03_01965</name>
</gene>
<dbReference type="InterPro" id="IPR029044">
    <property type="entry name" value="Nucleotide-diphossugar_trans"/>
</dbReference>
<dbReference type="AlphaFoldDB" id="A0A6B0SXW4"/>
<dbReference type="OrthoDB" id="196370at2157"/>
<dbReference type="GO" id="GO:0016757">
    <property type="term" value="F:glycosyltransferase activity"/>
    <property type="evidence" value="ECO:0007669"/>
    <property type="project" value="UniProtKB-KW"/>
</dbReference>
<sequence>MDLSVVVPTLNARDELTGCLDALAEHAPDAEVLVVNGPSADGTTGMIRERDDVDVLIELADRTVNAARNAGIDRAHGETIALVNHTLSITEGWRAAVREGLQRADVVSGPTRTLPDGAVVRGAENRQIAGRAITFLNAGNMAFQREVSETLDGFDEYLQIGGARDFAHRLAGNEFTTTWTEEMSVTRGVEADGGELEVDRGWKYRSLAYRLVKNYNLRPTVLRRLLGHAAGDAGSELRAVFRGESRPSQWFGAGRDVVTNLARGAKDGLAARRRDGGPRRNPNGRSTRTDRAVTVYDWR</sequence>
<evidence type="ECO:0000256" key="4">
    <source>
        <dbReference type="SAM" id="MobiDB-lite"/>
    </source>
</evidence>
<dbReference type="Proteomes" id="UP000466535">
    <property type="component" value="Unassembled WGS sequence"/>
</dbReference>
<comment type="caution">
    <text evidence="6">The sequence shown here is derived from an EMBL/GenBank/DDBJ whole genome shotgun (WGS) entry which is preliminary data.</text>
</comment>
<keyword evidence="3 6" id="KW-0808">Transferase</keyword>
<dbReference type="SUPFAM" id="SSF53448">
    <property type="entry name" value="Nucleotide-diphospho-sugar transferases"/>
    <property type="match status" value="1"/>
</dbReference>
<name>A0A6B0SXW4_9EURY</name>
<keyword evidence="7" id="KW-1185">Reference proteome</keyword>
<dbReference type="Gene3D" id="3.90.550.10">
    <property type="entry name" value="Spore Coat Polysaccharide Biosynthesis Protein SpsA, Chain A"/>
    <property type="match status" value="1"/>
</dbReference>